<reference evidence="1 2" key="1">
    <citation type="submission" date="2023-09" db="EMBL/GenBank/DDBJ databases">
        <title>Genomes of two closely related lineages of the louse Polyplax serrata with different host specificities.</title>
        <authorList>
            <person name="Martinu J."/>
            <person name="Tarabai H."/>
            <person name="Stefka J."/>
            <person name="Hypsa V."/>
        </authorList>
    </citation>
    <scope>NUCLEOTIDE SEQUENCE [LARGE SCALE GENOMIC DNA]</scope>
    <source>
        <strain evidence="1">98ZLc_SE</strain>
    </source>
</reference>
<comment type="caution">
    <text evidence="1">The sequence shown here is derived from an EMBL/GenBank/DDBJ whole genome shotgun (WGS) entry which is preliminary data.</text>
</comment>
<accession>A0ABR1ATY1</accession>
<name>A0ABR1ATY1_POLSC</name>
<sequence>MTILDLRHKGELHSHINGLADVVHNNIPFASESDLRKSSPFTQGDECGNNGKPKLLKIDDEKVRVATLFVVFRPVINKREHVGQKTIVKQMKGTKTLAVIPKEDGRPERKDPMGFDIVRLWPTVSAHRVECVKITGSDNLNFDWAIAPVADFQPEFSFYCENNFDSLCGRKVNV</sequence>
<proteinExistence type="predicted"/>
<protein>
    <submittedName>
        <fullName evidence="1">Uncharacterized protein</fullName>
    </submittedName>
</protein>
<evidence type="ECO:0000313" key="2">
    <source>
        <dbReference type="Proteomes" id="UP001359485"/>
    </source>
</evidence>
<dbReference type="EMBL" id="JAWJWF010000045">
    <property type="protein sequence ID" value="KAK6627391.1"/>
    <property type="molecule type" value="Genomic_DNA"/>
</dbReference>
<keyword evidence="2" id="KW-1185">Reference proteome</keyword>
<dbReference type="Proteomes" id="UP001359485">
    <property type="component" value="Unassembled WGS sequence"/>
</dbReference>
<gene>
    <name evidence="1" type="ORF">RUM44_009868</name>
</gene>
<evidence type="ECO:0000313" key="1">
    <source>
        <dbReference type="EMBL" id="KAK6627391.1"/>
    </source>
</evidence>
<organism evidence="1 2">
    <name type="scientific">Polyplax serrata</name>
    <name type="common">Common mouse louse</name>
    <dbReference type="NCBI Taxonomy" id="468196"/>
    <lineage>
        <taxon>Eukaryota</taxon>
        <taxon>Metazoa</taxon>
        <taxon>Ecdysozoa</taxon>
        <taxon>Arthropoda</taxon>
        <taxon>Hexapoda</taxon>
        <taxon>Insecta</taxon>
        <taxon>Pterygota</taxon>
        <taxon>Neoptera</taxon>
        <taxon>Paraneoptera</taxon>
        <taxon>Psocodea</taxon>
        <taxon>Troctomorpha</taxon>
        <taxon>Phthiraptera</taxon>
        <taxon>Anoplura</taxon>
        <taxon>Polyplacidae</taxon>
        <taxon>Polyplax</taxon>
    </lineage>
</organism>